<feature type="binding site" evidence="5">
    <location>
        <position position="105"/>
    </location>
    <ligand>
        <name>Mg(2+)</name>
        <dbReference type="ChEBI" id="CHEBI:18420"/>
    </ligand>
</feature>
<accession>A0ABU9Y2B9</accession>
<dbReference type="InterPro" id="IPR029060">
    <property type="entry name" value="PIN-like_dom_sf"/>
</dbReference>
<dbReference type="EC" id="3.1.-.-" evidence="5"/>
<gene>
    <name evidence="5" type="primary">vapC</name>
    <name evidence="7" type="ORF">ABC974_10015</name>
</gene>
<evidence type="ECO:0000256" key="4">
    <source>
        <dbReference type="ARBA" id="ARBA00022801"/>
    </source>
</evidence>
<proteinExistence type="inferred from homology"/>
<dbReference type="EMBL" id="JBDIME010000006">
    <property type="protein sequence ID" value="MEN2789961.1"/>
    <property type="molecule type" value="Genomic_DNA"/>
</dbReference>
<dbReference type="Gene3D" id="3.40.50.1010">
    <property type="entry name" value="5'-nuclease"/>
    <property type="match status" value="1"/>
</dbReference>
<protein>
    <recommendedName>
        <fullName evidence="5">Ribonuclease VapC</fullName>
        <shortName evidence="5">RNase VapC</shortName>
        <ecNumber evidence="5">3.1.-.-</ecNumber>
    </recommendedName>
    <alternativeName>
        <fullName evidence="5">Toxin VapC</fullName>
    </alternativeName>
</protein>
<keyword evidence="5" id="KW-0800">Toxin</keyword>
<feature type="binding site" evidence="5">
    <location>
        <position position="5"/>
    </location>
    <ligand>
        <name>Mg(2+)</name>
        <dbReference type="ChEBI" id="CHEBI:18420"/>
    </ligand>
</feature>
<keyword evidence="2 5" id="KW-0540">Nuclease</keyword>
<comment type="function">
    <text evidence="5">Toxic component of a toxin-antitoxin (TA) system. An RNase.</text>
</comment>
<keyword evidence="1 5" id="KW-1277">Toxin-antitoxin system</keyword>
<dbReference type="CDD" id="cd09874">
    <property type="entry name" value="PIN_MT3492-like"/>
    <property type="match status" value="1"/>
</dbReference>
<name>A0ABU9Y2B9_9SPHN</name>
<evidence type="ECO:0000313" key="7">
    <source>
        <dbReference type="EMBL" id="MEN2789961.1"/>
    </source>
</evidence>
<dbReference type="HAMAP" id="MF_00265">
    <property type="entry name" value="VapC_Nob1"/>
    <property type="match status" value="1"/>
</dbReference>
<reference evidence="7 8" key="1">
    <citation type="submission" date="2024-05" db="EMBL/GenBank/DDBJ databases">
        <authorList>
            <person name="Liu Q."/>
            <person name="Xin Y.-H."/>
        </authorList>
    </citation>
    <scope>NUCLEOTIDE SEQUENCE [LARGE SCALE GENOMIC DNA]</scope>
    <source>
        <strain evidence="7 8">CGMCC 1.10181</strain>
    </source>
</reference>
<comment type="cofactor">
    <cofactor evidence="5">
        <name>Mg(2+)</name>
        <dbReference type="ChEBI" id="CHEBI:18420"/>
    </cofactor>
</comment>
<evidence type="ECO:0000256" key="2">
    <source>
        <dbReference type="ARBA" id="ARBA00022722"/>
    </source>
</evidence>
<organism evidence="7 8">
    <name type="scientific">Sphingomonas oligophenolica</name>
    <dbReference type="NCBI Taxonomy" id="301154"/>
    <lineage>
        <taxon>Bacteria</taxon>
        <taxon>Pseudomonadati</taxon>
        <taxon>Pseudomonadota</taxon>
        <taxon>Alphaproteobacteria</taxon>
        <taxon>Sphingomonadales</taxon>
        <taxon>Sphingomonadaceae</taxon>
        <taxon>Sphingomonas</taxon>
    </lineage>
</organism>
<dbReference type="Proteomes" id="UP001419910">
    <property type="component" value="Unassembled WGS sequence"/>
</dbReference>
<dbReference type="InterPro" id="IPR002716">
    <property type="entry name" value="PIN_dom"/>
</dbReference>
<sequence>MLYLDTSVIIAALLPEDSTARIHAWLAAQDAGSLYVSGWALTEVSSALAIKVRTGALTPEQRAEVIAAWTNLRAASLTMLPVTEAHFATAAGFIDHVDLGLRAGDALHLAVAAGAGQVMVTLDRLLATAATALGVRMLMP</sequence>
<dbReference type="InterPro" id="IPR022907">
    <property type="entry name" value="VapC_family"/>
</dbReference>
<evidence type="ECO:0000259" key="6">
    <source>
        <dbReference type="Pfam" id="PF01850"/>
    </source>
</evidence>
<feature type="domain" description="PIN" evidence="6">
    <location>
        <begin position="3"/>
        <end position="127"/>
    </location>
</feature>
<dbReference type="RefSeq" id="WP_343891253.1">
    <property type="nucleotide sequence ID" value="NZ_BAAAEH010000040.1"/>
</dbReference>
<comment type="similarity">
    <text evidence="5">Belongs to the PINc/VapC protein family.</text>
</comment>
<evidence type="ECO:0000256" key="1">
    <source>
        <dbReference type="ARBA" id="ARBA00022649"/>
    </source>
</evidence>
<dbReference type="SUPFAM" id="SSF88723">
    <property type="entry name" value="PIN domain-like"/>
    <property type="match status" value="1"/>
</dbReference>
<keyword evidence="3 5" id="KW-0479">Metal-binding</keyword>
<keyword evidence="8" id="KW-1185">Reference proteome</keyword>
<dbReference type="Pfam" id="PF01850">
    <property type="entry name" value="PIN"/>
    <property type="match status" value="1"/>
</dbReference>
<keyword evidence="4 5" id="KW-0378">Hydrolase</keyword>
<evidence type="ECO:0000256" key="3">
    <source>
        <dbReference type="ARBA" id="ARBA00022723"/>
    </source>
</evidence>
<keyword evidence="5" id="KW-0460">Magnesium</keyword>
<evidence type="ECO:0000313" key="8">
    <source>
        <dbReference type="Proteomes" id="UP001419910"/>
    </source>
</evidence>
<evidence type="ECO:0000256" key="5">
    <source>
        <dbReference type="HAMAP-Rule" id="MF_00265"/>
    </source>
</evidence>
<comment type="caution">
    <text evidence="7">The sequence shown here is derived from an EMBL/GenBank/DDBJ whole genome shotgun (WGS) entry which is preliminary data.</text>
</comment>